<dbReference type="Proteomes" id="UP000613177">
    <property type="component" value="Unassembled WGS sequence"/>
</dbReference>
<comment type="caution">
    <text evidence="1">The sequence shown here is derived from an EMBL/GenBank/DDBJ whole genome shotgun (WGS) entry which is preliminary data.</text>
</comment>
<reference evidence="1" key="1">
    <citation type="submission" date="2021-01" db="EMBL/GenBank/DDBJ databases">
        <title>Metabolic potential, ecology and presence of endohyphal bacteria is reflected in genomic diversity of Mucoromycotina.</title>
        <authorList>
            <person name="Muszewska A."/>
            <person name="Okrasinska A."/>
            <person name="Steczkiewicz K."/>
            <person name="Drgas O."/>
            <person name="Orlowska M."/>
            <person name="Perlinska-Lenart U."/>
            <person name="Aleksandrzak-Piekarczyk T."/>
            <person name="Szatraj K."/>
            <person name="Zielenkiewicz U."/>
            <person name="Pilsyk S."/>
            <person name="Malc E."/>
            <person name="Mieczkowski P."/>
            <person name="Kruszewska J.S."/>
            <person name="Biernat P."/>
            <person name="Pawlowska J."/>
        </authorList>
    </citation>
    <scope>NUCLEOTIDE SEQUENCE</scope>
    <source>
        <strain evidence="1">WA0000018081</strain>
    </source>
</reference>
<accession>A0A8H7SWT7</accession>
<dbReference type="EMBL" id="JAEPRE010000002">
    <property type="protein sequence ID" value="KAG2237835.1"/>
    <property type="molecule type" value="Genomic_DNA"/>
</dbReference>
<gene>
    <name evidence="1" type="ORF">INT48_002136</name>
</gene>
<protein>
    <submittedName>
        <fullName evidence="1">Uncharacterized protein</fullName>
    </submittedName>
</protein>
<sequence>MSRWNRIPNEILTRIIDYNKPHYKYIYKPGWESVNKQWYYIFLSEKYRSIHIRLNARDPTINCILNSSFSPGLWVKNIDIMEIRAPRSINLDTDLLSWLMYFCPKVRKVYVHSSHGDVWSYFYQVLHYNGFWKSLETLARFIDPDEPSTSINYTNCLLLLTKSLRYLSLTTGMINPRHCQRLSDFTQVEVLEIGKDIVFDLYDCCDMICLLPRLQKLIVILSPLSLAKLPNPEHTGDNGLVKFGLTNINSLCLENFVPTNEKDLLFLMNQFPYLRNFLILGDKDIPVWPFKKHISLPVLQAFFRFIQRIESVKISFSVDDCGWFLEQYYEYHDNLIKRGRSNPVRITLSNDDPRNPDHVNINRPTEHYPIYVTLENTNTEITIEFKDHVSETNTRQHILTKTNLCVIVLDLDMRSTTANATEDVGQCLKTIMHYQTNLKCLKFYYGRLRAYETKKLAHHIQDLEFEKVFIHDRALAKIMKDFPSIKQLTFDRCKFEASHLPLQHFSLQMHSTAIGHLQVVYEMSPLVISWVLFKVIQDEVESDIRYFLASSKDTRTLEEINYANVFGSGGLATRFEIAMFNIRCKSIKHLTFRRYRLPYREQDQAVVSFSTYKKIN</sequence>
<evidence type="ECO:0000313" key="1">
    <source>
        <dbReference type="EMBL" id="KAG2237835.1"/>
    </source>
</evidence>
<keyword evidence="2" id="KW-1185">Reference proteome</keyword>
<name>A0A8H7SWT7_9FUNG</name>
<proteinExistence type="predicted"/>
<evidence type="ECO:0000313" key="2">
    <source>
        <dbReference type="Proteomes" id="UP000613177"/>
    </source>
</evidence>
<organism evidence="1 2">
    <name type="scientific">Thamnidium elegans</name>
    <dbReference type="NCBI Taxonomy" id="101142"/>
    <lineage>
        <taxon>Eukaryota</taxon>
        <taxon>Fungi</taxon>
        <taxon>Fungi incertae sedis</taxon>
        <taxon>Mucoromycota</taxon>
        <taxon>Mucoromycotina</taxon>
        <taxon>Mucoromycetes</taxon>
        <taxon>Mucorales</taxon>
        <taxon>Mucorineae</taxon>
        <taxon>Mucoraceae</taxon>
        <taxon>Thamnidium</taxon>
    </lineage>
</organism>
<dbReference type="AlphaFoldDB" id="A0A8H7SWT7"/>